<dbReference type="OrthoDB" id="5835493at2759"/>
<dbReference type="AlphaFoldDB" id="A0A498S586"/>
<protein>
    <recommendedName>
        <fullName evidence="1">BAR domain-containing protein</fullName>
    </recommendedName>
</protein>
<reference evidence="2 3" key="1">
    <citation type="submission" date="2018-08" db="EMBL/GenBank/DDBJ databases">
        <authorList>
            <person name="Laetsch R D."/>
            <person name="Stevens L."/>
            <person name="Kumar S."/>
            <person name="Blaxter L. M."/>
        </authorList>
    </citation>
    <scope>NUCLEOTIDE SEQUENCE [LARGE SCALE GENOMIC DNA]</scope>
</reference>
<dbReference type="EMBL" id="UPTC01000137">
    <property type="protein sequence ID" value="VBB26724.1"/>
    <property type="molecule type" value="Genomic_DNA"/>
</dbReference>
<dbReference type="InterPro" id="IPR027267">
    <property type="entry name" value="AH/BAR_dom_sf"/>
</dbReference>
<dbReference type="GO" id="GO:0005737">
    <property type="term" value="C:cytoplasm"/>
    <property type="evidence" value="ECO:0007669"/>
    <property type="project" value="InterPro"/>
</dbReference>
<keyword evidence="3" id="KW-1185">Reference proteome</keyword>
<accession>A0A498S586</accession>
<evidence type="ECO:0000259" key="1">
    <source>
        <dbReference type="Pfam" id="PF03114"/>
    </source>
</evidence>
<dbReference type="Gene3D" id="1.20.1270.60">
    <property type="entry name" value="Arfaptin homology (AH) domain/BAR domain"/>
    <property type="match status" value="1"/>
</dbReference>
<organism evidence="2 3">
    <name type="scientific">Acanthocheilonema viteae</name>
    <name type="common">Filarial nematode worm</name>
    <name type="synonym">Dipetalonema viteae</name>
    <dbReference type="NCBI Taxonomy" id="6277"/>
    <lineage>
        <taxon>Eukaryota</taxon>
        <taxon>Metazoa</taxon>
        <taxon>Ecdysozoa</taxon>
        <taxon>Nematoda</taxon>
        <taxon>Chromadorea</taxon>
        <taxon>Rhabditida</taxon>
        <taxon>Spirurina</taxon>
        <taxon>Spiruromorpha</taxon>
        <taxon>Filarioidea</taxon>
        <taxon>Onchocercidae</taxon>
        <taxon>Acanthocheilonema</taxon>
    </lineage>
</organism>
<sequence>MDKDLVAKQESNAMIGQQRGGFRKLLMKISEKIGATEKTEYKKCFQDMCKEMDEYKVIIEDIAQQLISILQQDPRYVPKPPGKMEIEAPVQEDPFELLEIALKITSNQMESKKEFEQIQTSALKLASLRRQYQRRGRRAIHGIRTFINVDYENIRDARNALEKFRQALDFARYELKGAKTPETIQVNNALYADALKNFQKQLYNV</sequence>
<dbReference type="Proteomes" id="UP000276991">
    <property type="component" value="Unassembled WGS sequence"/>
</dbReference>
<gene>
    <name evidence="2" type="ORF">NAV_LOCUS1554</name>
</gene>
<name>A0A498S586_ACAVI</name>
<proteinExistence type="predicted"/>
<dbReference type="SUPFAM" id="SSF103657">
    <property type="entry name" value="BAR/IMD domain-like"/>
    <property type="match status" value="1"/>
</dbReference>
<feature type="domain" description="BAR" evidence="1">
    <location>
        <begin position="22"/>
        <end position="202"/>
    </location>
</feature>
<dbReference type="Pfam" id="PF03114">
    <property type="entry name" value="BAR"/>
    <property type="match status" value="1"/>
</dbReference>
<dbReference type="InterPro" id="IPR004148">
    <property type="entry name" value="BAR_dom"/>
</dbReference>
<evidence type="ECO:0000313" key="3">
    <source>
        <dbReference type="Proteomes" id="UP000276991"/>
    </source>
</evidence>
<evidence type="ECO:0000313" key="2">
    <source>
        <dbReference type="EMBL" id="VBB26724.1"/>
    </source>
</evidence>